<feature type="compositionally biased region" description="Polar residues" evidence="1">
    <location>
        <begin position="259"/>
        <end position="273"/>
    </location>
</feature>
<dbReference type="GO" id="GO:0000981">
    <property type="term" value="F:DNA-binding transcription factor activity, RNA polymerase II-specific"/>
    <property type="evidence" value="ECO:0007669"/>
    <property type="project" value="InterPro"/>
</dbReference>
<dbReference type="HOGENOM" id="CLU_615580_0_0_1"/>
<dbReference type="Proteomes" id="UP000014071">
    <property type="component" value="Unassembled WGS sequence"/>
</dbReference>
<dbReference type="eggNOG" id="ENOG502R9PK">
    <property type="taxonomic scope" value="Eukaryota"/>
</dbReference>
<evidence type="ECO:0000313" key="4">
    <source>
        <dbReference type="Proteomes" id="UP000014071"/>
    </source>
</evidence>
<feature type="compositionally biased region" description="Low complexity" evidence="1">
    <location>
        <begin position="315"/>
        <end position="334"/>
    </location>
</feature>
<evidence type="ECO:0000256" key="1">
    <source>
        <dbReference type="SAM" id="MobiDB-lite"/>
    </source>
</evidence>
<protein>
    <recommendedName>
        <fullName evidence="2">Zn(2)-C6 fungal-type domain-containing protein</fullName>
    </recommendedName>
</protein>
<sequence>MSSPSVHAGIGPRSRSRSSDEPFVAPDQLLRDATQTDLACCASPSPQDPSNAKAQLVLRDCPPKKSPARSQDNRANDPHSVPHQVVLYLVGDQNEEDNRDMHRPSSSPTRAIVDWLATAGSAANEASSQDRRTNSRSLSSQPCSRKAKAPAALPPSPLSSVLEAFVDEMLGPEFARKEEPPVSTKYKCKGTAATAAANNTAKCDRCRSRKLKCVVLSKTGASCSNCRRTHVACTRNRLRVRGNQTPVPRPLSKKGPATTFHSSQNSVNESPQNAGEGRTTRSSAGLKMQIKSDSIDDDGIPSSTKRKKSSPDPQPSTSSQISNRNRPASASAPDPAKKELDGYTVGLLKDVMHALERVKGSLGESTALPALVPTLTSLEEGFDSMPRLVSEPLLSTVCTMLQRIMVQCLRKAKLQDQVEVKSAVWYTQSLVDRTLSCIKMLIDIE</sequence>
<feature type="domain" description="Zn(2)-C6 fungal-type" evidence="2">
    <location>
        <begin position="202"/>
        <end position="235"/>
    </location>
</feature>
<evidence type="ECO:0000313" key="3">
    <source>
        <dbReference type="EMBL" id="GAC93955.1"/>
    </source>
</evidence>
<dbReference type="InterPro" id="IPR001138">
    <property type="entry name" value="Zn2Cys6_DnaBD"/>
</dbReference>
<keyword evidence="4" id="KW-1185">Reference proteome</keyword>
<dbReference type="AlphaFoldDB" id="R9P791"/>
<reference evidence="4" key="1">
    <citation type="journal article" date="2013" name="Genome Announc.">
        <title>Draft genome sequence of the basidiomycetous yeast-like fungus Pseudozyma hubeiensis SY62, which produces an abundant amount of the biosurfactant mannosylerythritol lipids.</title>
        <authorList>
            <person name="Konishi M."/>
            <person name="Hatada Y."/>
            <person name="Horiuchi J."/>
        </authorList>
    </citation>
    <scope>NUCLEOTIDE SEQUENCE [LARGE SCALE GENOMIC DNA]</scope>
    <source>
        <strain evidence="4">SY62</strain>
    </source>
</reference>
<dbReference type="EMBL" id="DF238780">
    <property type="protein sequence ID" value="GAC93955.1"/>
    <property type="molecule type" value="Genomic_DNA"/>
</dbReference>
<dbReference type="OrthoDB" id="10598354at2759"/>
<dbReference type="InterPro" id="IPR036864">
    <property type="entry name" value="Zn2-C6_fun-type_DNA-bd_sf"/>
</dbReference>
<accession>R9P791</accession>
<proteinExistence type="predicted"/>
<name>R9P791_PSEHS</name>
<dbReference type="RefSeq" id="XP_012187542.1">
    <property type="nucleotide sequence ID" value="XM_012332152.1"/>
</dbReference>
<dbReference type="PROSITE" id="PS50048">
    <property type="entry name" value="ZN2_CY6_FUNGAL_2"/>
    <property type="match status" value="1"/>
</dbReference>
<dbReference type="GO" id="GO:0008270">
    <property type="term" value="F:zinc ion binding"/>
    <property type="evidence" value="ECO:0007669"/>
    <property type="project" value="InterPro"/>
</dbReference>
<gene>
    <name evidence="3" type="ORF">PHSY_001524</name>
</gene>
<feature type="region of interest" description="Disordered" evidence="1">
    <location>
        <begin position="40"/>
        <end position="82"/>
    </location>
</feature>
<feature type="region of interest" description="Disordered" evidence="1">
    <location>
        <begin position="122"/>
        <end position="156"/>
    </location>
</feature>
<evidence type="ECO:0000259" key="2">
    <source>
        <dbReference type="PROSITE" id="PS50048"/>
    </source>
</evidence>
<feature type="region of interest" description="Disordered" evidence="1">
    <location>
        <begin position="240"/>
        <end position="338"/>
    </location>
</feature>
<organism evidence="3 4">
    <name type="scientific">Pseudozyma hubeiensis (strain SY62)</name>
    <name type="common">Yeast</name>
    <dbReference type="NCBI Taxonomy" id="1305764"/>
    <lineage>
        <taxon>Eukaryota</taxon>
        <taxon>Fungi</taxon>
        <taxon>Dikarya</taxon>
        <taxon>Basidiomycota</taxon>
        <taxon>Ustilaginomycotina</taxon>
        <taxon>Ustilaginomycetes</taxon>
        <taxon>Ustilaginales</taxon>
        <taxon>Ustilaginaceae</taxon>
        <taxon>Pseudozyma</taxon>
    </lineage>
</organism>
<dbReference type="Gene3D" id="4.10.240.10">
    <property type="entry name" value="Zn(2)-C6 fungal-type DNA-binding domain"/>
    <property type="match status" value="1"/>
</dbReference>
<dbReference type="CDD" id="cd00067">
    <property type="entry name" value="GAL4"/>
    <property type="match status" value="1"/>
</dbReference>
<dbReference type="GeneID" id="24106821"/>
<feature type="region of interest" description="Disordered" evidence="1">
    <location>
        <begin position="1"/>
        <end position="27"/>
    </location>
</feature>
<dbReference type="SUPFAM" id="SSF57701">
    <property type="entry name" value="Zn2/Cys6 DNA-binding domain"/>
    <property type="match status" value="1"/>
</dbReference>
<feature type="compositionally biased region" description="Polar residues" evidence="1">
    <location>
        <begin position="44"/>
        <end position="53"/>
    </location>
</feature>